<comment type="caution">
    <text evidence="3">The sequence shown here is derived from an EMBL/GenBank/DDBJ whole genome shotgun (WGS) entry which is preliminary data.</text>
</comment>
<dbReference type="AlphaFoldDB" id="A0A151AGH0"/>
<name>A0A151AGH0_9EURY</name>
<dbReference type="EMBL" id="LTAZ01000004">
    <property type="protein sequence ID" value="KYH26758.1"/>
    <property type="molecule type" value="Genomic_DNA"/>
</dbReference>
<reference evidence="3 4" key="1">
    <citation type="submission" date="2016-02" db="EMBL/GenBank/DDBJ databases">
        <title>Genome sequence of Halalkalicoccus paucihalophilus DSM 24557.</title>
        <authorList>
            <person name="Poehlein A."/>
            <person name="Daniel R."/>
        </authorList>
    </citation>
    <scope>NUCLEOTIDE SEQUENCE [LARGE SCALE GENOMIC DNA]</scope>
    <source>
        <strain evidence="3 4">DSM 24557</strain>
    </source>
</reference>
<feature type="transmembrane region" description="Helical" evidence="1">
    <location>
        <begin position="177"/>
        <end position="199"/>
    </location>
</feature>
<evidence type="ECO:0000256" key="1">
    <source>
        <dbReference type="SAM" id="Phobius"/>
    </source>
</evidence>
<feature type="domain" description="DUF1616" evidence="2">
    <location>
        <begin position="23"/>
        <end position="331"/>
    </location>
</feature>
<dbReference type="OrthoDB" id="82282at2157"/>
<feature type="transmembrane region" description="Helical" evidence="1">
    <location>
        <begin position="45"/>
        <end position="66"/>
    </location>
</feature>
<evidence type="ECO:0000313" key="4">
    <source>
        <dbReference type="Proteomes" id="UP000075321"/>
    </source>
</evidence>
<dbReference type="Pfam" id="PF07760">
    <property type="entry name" value="DUF1616"/>
    <property type="match status" value="1"/>
</dbReference>
<proteinExistence type="predicted"/>
<dbReference type="InterPro" id="IPR011674">
    <property type="entry name" value="DUF1616"/>
</dbReference>
<dbReference type="Proteomes" id="UP000075321">
    <property type="component" value="Unassembled WGS sequence"/>
</dbReference>
<organism evidence="3 4">
    <name type="scientific">Halalkalicoccus paucihalophilus</name>
    <dbReference type="NCBI Taxonomy" id="1008153"/>
    <lineage>
        <taxon>Archaea</taxon>
        <taxon>Methanobacteriati</taxon>
        <taxon>Methanobacteriota</taxon>
        <taxon>Stenosarchaea group</taxon>
        <taxon>Halobacteria</taxon>
        <taxon>Halobacteriales</taxon>
        <taxon>Halococcaceae</taxon>
        <taxon>Halalkalicoccus</taxon>
    </lineage>
</organism>
<feature type="transmembrane region" description="Helical" evidence="1">
    <location>
        <begin position="125"/>
        <end position="143"/>
    </location>
</feature>
<keyword evidence="1" id="KW-0472">Membrane</keyword>
<feature type="transmembrane region" description="Helical" evidence="1">
    <location>
        <begin position="21"/>
        <end position="39"/>
    </location>
</feature>
<dbReference type="RefSeq" id="WP_066381733.1">
    <property type="nucleotide sequence ID" value="NZ_LTAZ01000004.1"/>
</dbReference>
<feature type="transmembrane region" description="Helical" evidence="1">
    <location>
        <begin position="96"/>
        <end position="119"/>
    </location>
</feature>
<sequence length="337" mass="35642">MQDTVDESATFSSFRQVPADLVVVGLVVALVIVTTFPVIEDSLFATAVRAVFVGFVPGYALIAALFPSADTDTDTAETAHTRRGGSDGRITRLERFALSIAASGGLLGAVAGGLVATSVTGGTTAAIRILALVTAALLIVAVIRRMALSPSERFGRPATVWVDLLNPFGSGRSGGDLLSTVAFGFVVLLVISSAAYAMVPVQEEGYTELYLLHEEDGDPVSEEYPTELTAGQQQPLIVGIGNQEGTATTYTVVVQLQEVETEGSQLTVQSATELDRFELSLEDGETVETEHVVSPDQSGQNLRLTYLLYVGDPPESPSEENAYRSTYVWVDVTESGG</sequence>
<gene>
    <name evidence="3" type="ORF">HAPAU_18640</name>
</gene>
<accession>A0A151AGH0</accession>
<dbReference type="PATRIC" id="fig|1008153.3.peg.1894"/>
<protein>
    <recommendedName>
        <fullName evidence="2">DUF1616 domain-containing protein</fullName>
    </recommendedName>
</protein>
<keyword evidence="1" id="KW-1133">Transmembrane helix</keyword>
<keyword evidence="4" id="KW-1185">Reference proteome</keyword>
<evidence type="ECO:0000259" key="2">
    <source>
        <dbReference type="Pfam" id="PF07760"/>
    </source>
</evidence>
<evidence type="ECO:0000313" key="3">
    <source>
        <dbReference type="EMBL" id="KYH26758.1"/>
    </source>
</evidence>
<keyword evidence="1" id="KW-0812">Transmembrane</keyword>